<dbReference type="RefSeq" id="WP_091179785.1">
    <property type="nucleotide sequence ID" value="NZ_FNRY01000001.1"/>
</dbReference>
<proteinExistence type="predicted"/>
<evidence type="ECO:0000313" key="2">
    <source>
        <dbReference type="Proteomes" id="UP000199183"/>
    </source>
</evidence>
<evidence type="ECO:0000313" key="1">
    <source>
        <dbReference type="EMBL" id="SEB44804.1"/>
    </source>
</evidence>
<dbReference type="OrthoDB" id="5179393at2"/>
<dbReference type="InterPro" id="IPR042226">
    <property type="entry name" value="eFR1_2_sf"/>
</dbReference>
<organism evidence="1 2">
    <name type="scientific">Paramicrobacterium humi</name>
    <dbReference type="NCBI Taxonomy" id="640635"/>
    <lineage>
        <taxon>Bacteria</taxon>
        <taxon>Bacillati</taxon>
        <taxon>Actinomycetota</taxon>
        <taxon>Actinomycetes</taxon>
        <taxon>Micrococcales</taxon>
        <taxon>Microbacteriaceae</taxon>
        <taxon>Paramicrobacterium</taxon>
    </lineage>
</organism>
<dbReference type="AlphaFoldDB" id="A0A1H4JEQ5"/>
<dbReference type="Proteomes" id="UP000199183">
    <property type="component" value="Unassembled WGS sequence"/>
</dbReference>
<evidence type="ECO:0008006" key="3">
    <source>
        <dbReference type="Google" id="ProtNLM"/>
    </source>
</evidence>
<dbReference type="Gene3D" id="3.30.420.60">
    <property type="entry name" value="eRF1 domain 2"/>
    <property type="match status" value="1"/>
</dbReference>
<gene>
    <name evidence="1" type="ORF">SAMN04489806_0665</name>
</gene>
<protein>
    <recommendedName>
        <fullName evidence="3">Peptide chain release factor 1 (ERF1)</fullName>
    </recommendedName>
</protein>
<dbReference type="Pfam" id="PF18844">
    <property type="entry name" value="baeRF_family2"/>
    <property type="match status" value="1"/>
</dbReference>
<dbReference type="InterPro" id="IPR040701">
    <property type="entry name" value="Bact_RF_family2"/>
</dbReference>
<dbReference type="EMBL" id="FNRY01000001">
    <property type="protein sequence ID" value="SEB44804.1"/>
    <property type="molecule type" value="Genomic_DNA"/>
</dbReference>
<accession>A0A1H4JEQ5</accession>
<keyword evidence="2" id="KW-1185">Reference proteome</keyword>
<sequence length="373" mass="40454">MAVERELLIDILRDTQPKSMVYMNSTVGNENPEGTRENRRKRVREGLTHAGAPLSDVETIIAEMSQVTGVADPSARFVVARNGRLLYHSVMGGPMTSKECIHHGPVVDVTPLLMQVPDDDCFLVVRVSRGGGDISVVVEGDREPMFSRRIEGDTSDINKVSVGRMSEAGHQRHVEEVWKHNQDEIAGHITELIASHHPRVIFLSGDVRAVQLLTEQLSDQARHLLHVIPGEGNAEGASEEGIRHAIDIHLDAARRRTNKEILDRSAASSGQEQARGIGAVVHALAQGQAEVVLIDPTVLLEHDLLALDAEPWVATAPEDKLDANVLEDIVATAAIVRAAVLTNARVRFVDPDEIGVGVGVVAALRWPVGPPTP</sequence>
<name>A0A1H4JEQ5_9MICO</name>
<reference evidence="1 2" key="1">
    <citation type="submission" date="2016-10" db="EMBL/GenBank/DDBJ databases">
        <authorList>
            <person name="de Groot N.N."/>
        </authorList>
    </citation>
    <scope>NUCLEOTIDE SEQUENCE [LARGE SCALE GENOMIC DNA]</scope>
    <source>
        <strain evidence="1 2">DSM 21799</strain>
    </source>
</reference>
<dbReference type="STRING" id="640635.SAMN04489806_0665"/>